<evidence type="ECO:0000256" key="1">
    <source>
        <dbReference type="SAM" id="MobiDB-lite"/>
    </source>
</evidence>
<keyword evidence="2" id="KW-1133">Transmembrane helix</keyword>
<feature type="compositionally biased region" description="Basic and acidic residues" evidence="1">
    <location>
        <begin position="14"/>
        <end position="30"/>
    </location>
</feature>
<evidence type="ECO:0000313" key="3">
    <source>
        <dbReference type="EMBL" id="CAL1373062.1"/>
    </source>
</evidence>
<keyword evidence="2" id="KW-0472">Membrane</keyword>
<dbReference type="InterPro" id="IPR004158">
    <property type="entry name" value="DUF247_pln"/>
</dbReference>
<feature type="region of interest" description="Disordered" evidence="1">
    <location>
        <begin position="1"/>
        <end position="30"/>
    </location>
</feature>
<dbReference type="Pfam" id="PF03140">
    <property type="entry name" value="DUF247"/>
    <property type="match status" value="1"/>
</dbReference>
<feature type="transmembrane region" description="Helical" evidence="2">
    <location>
        <begin position="484"/>
        <end position="508"/>
    </location>
</feature>
<proteinExistence type="predicted"/>
<sequence length="512" mass="58548">MTNNGGNGAAADSQPHHHHEEIAKWEPNPDRLKSMHQRITTPPKLLSQTAGHSSCCIFRAPTTFAGVNNKSYQPHIVSIGPYHRGKPHLAMIQEHKWRYLGSLLNRIPNLTLESLLSSIAPLESQIRAAYSEQIDLDRDEFLELMVLDGCFVVELFRKVAGVVEFEPHDPILAMSWIMPFFYRDFLRLENQIPFSVLESLFDSTRRGEEEKENIIHTHPAFSNTELQLSYKRKHSNHQNPHNSRKKYETRIDISLGSNSSNWALSLSALALYFFNHSMQRPEEIVYKYRDLKGKHLLDLIRSSYTQFDPPPVRRSSDSPPTHIIHSITKLRKAGIKLRRVDGGELDGSPLQVRFRRGVVEMPSITIDDFMSSFLVNAVAYEQCYSGGGGGGEWPMHFTAYATLLDSLVNGFRDVEYLVDKDILENYLGTEAEVARFLNDLGKEVAFDIDECYLAEVFGDVHRYYGSSWHFQWASFKFTYFQTPWSFISALAALVLLVLTVLQTVYTIYGTYN</sequence>
<gene>
    <name evidence="3" type="ORF">LTRI10_LOCUS15016</name>
</gene>
<dbReference type="PANTHER" id="PTHR31170:SF21">
    <property type="match status" value="1"/>
</dbReference>
<keyword evidence="2" id="KW-0812">Transmembrane</keyword>
<organism evidence="3 4">
    <name type="scientific">Linum trigynum</name>
    <dbReference type="NCBI Taxonomy" id="586398"/>
    <lineage>
        <taxon>Eukaryota</taxon>
        <taxon>Viridiplantae</taxon>
        <taxon>Streptophyta</taxon>
        <taxon>Embryophyta</taxon>
        <taxon>Tracheophyta</taxon>
        <taxon>Spermatophyta</taxon>
        <taxon>Magnoliopsida</taxon>
        <taxon>eudicotyledons</taxon>
        <taxon>Gunneridae</taxon>
        <taxon>Pentapetalae</taxon>
        <taxon>rosids</taxon>
        <taxon>fabids</taxon>
        <taxon>Malpighiales</taxon>
        <taxon>Linaceae</taxon>
        <taxon>Linum</taxon>
    </lineage>
</organism>
<evidence type="ECO:0000313" key="4">
    <source>
        <dbReference type="Proteomes" id="UP001497516"/>
    </source>
</evidence>
<dbReference type="Proteomes" id="UP001497516">
    <property type="component" value="Chromosome 2"/>
</dbReference>
<dbReference type="PANTHER" id="PTHR31170">
    <property type="entry name" value="BNAC04G53230D PROTEIN"/>
    <property type="match status" value="1"/>
</dbReference>
<keyword evidence="4" id="KW-1185">Reference proteome</keyword>
<reference evidence="3 4" key="1">
    <citation type="submission" date="2024-04" db="EMBL/GenBank/DDBJ databases">
        <authorList>
            <person name="Fracassetti M."/>
        </authorList>
    </citation>
    <scope>NUCLEOTIDE SEQUENCE [LARGE SCALE GENOMIC DNA]</scope>
</reference>
<accession>A0AAV2DJH1</accession>
<dbReference type="AlphaFoldDB" id="A0AAV2DJH1"/>
<dbReference type="EMBL" id="OZ034815">
    <property type="protein sequence ID" value="CAL1373062.1"/>
    <property type="molecule type" value="Genomic_DNA"/>
</dbReference>
<protein>
    <submittedName>
        <fullName evidence="3">Uncharacterized protein</fullName>
    </submittedName>
</protein>
<name>A0AAV2DJH1_9ROSI</name>
<evidence type="ECO:0000256" key="2">
    <source>
        <dbReference type="SAM" id="Phobius"/>
    </source>
</evidence>